<dbReference type="PANTHER" id="PTHR13683">
    <property type="entry name" value="ASPARTYL PROTEASES"/>
    <property type="match status" value="1"/>
</dbReference>
<evidence type="ECO:0000256" key="2">
    <source>
        <dbReference type="PIRSR" id="PIRSR601461-1"/>
    </source>
</evidence>
<feature type="active site" evidence="2">
    <location>
        <position position="67"/>
    </location>
</feature>
<dbReference type="Pfam" id="PF14543">
    <property type="entry name" value="TAXi_N"/>
    <property type="match status" value="1"/>
</dbReference>
<dbReference type="GO" id="GO:0004190">
    <property type="term" value="F:aspartic-type endopeptidase activity"/>
    <property type="evidence" value="ECO:0007669"/>
    <property type="project" value="InterPro"/>
</dbReference>
<sequence>MHGDSVFSPFDDTSKGPGDSTDWLTGLRQGQVGVYSGANYARSNHYLVRVTFGGSSTSRREFYLLMDTGSGFTWIQCEPCVECQPQIDMPIFVPNTSSTLQYVNILDVHCVDQLGDRYTSGGAPPFTLCPPYRRGYTGGAVISGQLVRDTLTLSSGDSLLSMPFGCTTAFQNAGTGGGFAGLLGLSRGPLGFPTQLQRRGYSESFSYCLPGVHTSDISTLTFNGPIPPDTAFTPLLTNPPIYKYSPYYYVELTGISVGGSLLPLREYVFDLNPDTGEGGFVIDSGAPITTLPRAAYVELRDAIRGAIFASSETQPRVYSSGLMDTCFLVKIAIETFHSMVPSVTLHFTEGADLEIPPQNLFIPRKHLQPQVCLYIHHSVSSPSVIGSMAQQRTRITFDPENQRVGFASYDC</sequence>
<dbReference type="GO" id="GO:0006508">
    <property type="term" value="P:proteolysis"/>
    <property type="evidence" value="ECO:0007669"/>
    <property type="project" value="InterPro"/>
</dbReference>
<dbReference type="InterPro" id="IPR021109">
    <property type="entry name" value="Peptidase_aspartic_dom_sf"/>
</dbReference>
<evidence type="ECO:0000256" key="1">
    <source>
        <dbReference type="ARBA" id="ARBA00007447"/>
    </source>
</evidence>
<keyword evidence="6" id="KW-1185">Reference proteome</keyword>
<dbReference type="Gene3D" id="2.40.70.10">
    <property type="entry name" value="Acid Proteases"/>
    <property type="match status" value="2"/>
</dbReference>
<dbReference type="AlphaFoldDB" id="A0A9D4UXE2"/>
<comment type="caution">
    <text evidence="5">The sequence shown here is derived from an EMBL/GenBank/DDBJ whole genome shotgun (WGS) entry which is preliminary data.</text>
</comment>
<dbReference type="InterPro" id="IPR001461">
    <property type="entry name" value="Aspartic_peptidase_A1"/>
</dbReference>
<dbReference type="PANTHER" id="PTHR13683:SF679">
    <property type="entry name" value="ASPARTYL PROTEASE FAMILY PROTEIN 2"/>
    <property type="match status" value="1"/>
</dbReference>
<protein>
    <recommendedName>
        <fullName evidence="4">Peptidase A1 domain-containing protein</fullName>
    </recommendedName>
</protein>
<feature type="domain" description="Peptidase A1" evidence="4">
    <location>
        <begin position="46"/>
        <end position="407"/>
    </location>
</feature>
<gene>
    <name evidence="5" type="ORF">GOP47_0009379</name>
</gene>
<dbReference type="InterPro" id="IPR033121">
    <property type="entry name" value="PEPTIDASE_A1"/>
</dbReference>
<evidence type="ECO:0000313" key="5">
    <source>
        <dbReference type="EMBL" id="KAI5075303.1"/>
    </source>
</evidence>
<comment type="similarity">
    <text evidence="1">Belongs to the peptidase A1 family.</text>
</comment>
<feature type="region of interest" description="Disordered" evidence="3">
    <location>
        <begin position="1"/>
        <end position="22"/>
    </location>
</feature>
<accession>A0A9D4UXE2</accession>
<organism evidence="5 6">
    <name type="scientific">Adiantum capillus-veneris</name>
    <name type="common">Maidenhair fern</name>
    <dbReference type="NCBI Taxonomy" id="13818"/>
    <lineage>
        <taxon>Eukaryota</taxon>
        <taxon>Viridiplantae</taxon>
        <taxon>Streptophyta</taxon>
        <taxon>Embryophyta</taxon>
        <taxon>Tracheophyta</taxon>
        <taxon>Polypodiopsida</taxon>
        <taxon>Polypodiidae</taxon>
        <taxon>Polypodiales</taxon>
        <taxon>Pteridineae</taxon>
        <taxon>Pteridaceae</taxon>
        <taxon>Vittarioideae</taxon>
        <taxon>Adiantum</taxon>
    </lineage>
</organism>
<dbReference type="Pfam" id="PF14541">
    <property type="entry name" value="TAXi_C"/>
    <property type="match status" value="1"/>
</dbReference>
<name>A0A9D4UXE2_ADICA</name>
<dbReference type="Proteomes" id="UP000886520">
    <property type="component" value="Chromosome 9"/>
</dbReference>
<dbReference type="OrthoDB" id="2747330at2759"/>
<reference evidence="5" key="1">
    <citation type="submission" date="2021-01" db="EMBL/GenBank/DDBJ databases">
        <title>Adiantum capillus-veneris genome.</title>
        <authorList>
            <person name="Fang Y."/>
            <person name="Liao Q."/>
        </authorList>
    </citation>
    <scope>NUCLEOTIDE SEQUENCE</scope>
    <source>
        <strain evidence="5">H3</strain>
        <tissue evidence="5">Leaf</tissue>
    </source>
</reference>
<evidence type="ECO:0000256" key="3">
    <source>
        <dbReference type="SAM" id="MobiDB-lite"/>
    </source>
</evidence>
<evidence type="ECO:0000259" key="4">
    <source>
        <dbReference type="PROSITE" id="PS51767"/>
    </source>
</evidence>
<evidence type="ECO:0000313" key="6">
    <source>
        <dbReference type="Proteomes" id="UP000886520"/>
    </source>
</evidence>
<dbReference type="InterPro" id="IPR032861">
    <property type="entry name" value="TAXi_N"/>
</dbReference>
<dbReference type="SUPFAM" id="SSF50630">
    <property type="entry name" value="Acid proteases"/>
    <property type="match status" value="1"/>
</dbReference>
<dbReference type="EMBL" id="JABFUD020000009">
    <property type="protein sequence ID" value="KAI5075303.1"/>
    <property type="molecule type" value="Genomic_DNA"/>
</dbReference>
<dbReference type="PROSITE" id="PS51767">
    <property type="entry name" value="PEPTIDASE_A1"/>
    <property type="match status" value="1"/>
</dbReference>
<proteinExistence type="inferred from homology"/>
<dbReference type="InterPro" id="IPR032799">
    <property type="entry name" value="TAXi_C"/>
</dbReference>
<feature type="active site" evidence="2">
    <location>
        <position position="283"/>
    </location>
</feature>